<proteinExistence type="predicted"/>
<evidence type="ECO:0000313" key="3">
    <source>
        <dbReference type="Proteomes" id="UP000290283"/>
    </source>
</evidence>
<dbReference type="EMBL" id="SBKO01000002">
    <property type="protein sequence ID" value="RXR19182.1"/>
    <property type="molecule type" value="Genomic_DNA"/>
</dbReference>
<sequence>MCFLIPFLVGLISAILGYLLGKMLSGGNDLNLQSKLEVSQAENDKLNGKIHLLEKDLEACKKQSAKWKSDLDSSKTKSSDESAQGFASVSETSIPFDAALALAAFGKKIKQDDLKIVEGIGPKIEQLYHNEDIKTWKALSETPLKKSKAILAAAGDKYAVHNPGSWAKQALMAYQGKWAKLKKWQEKHKGGKE</sequence>
<dbReference type="OrthoDB" id="1493222at2"/>
<keyword evidence="3" id="KW-1185">Reference proteome</keyword>
<gene>
    <name evidence="2" type="ORF">EQG63_06970</name>
</gene>
<protein>
    <submittedName>
        <fullName evidence="2">Uncharacterized protein</fullName>
    </submittedName>
</protein>
<evidence type="ECO:0000256" key="1">
    <source>
        <dbReference type="SAM" id="Coils"/>
    </source>
</evidence>
<accession>A0A4Q1K3M8</accession>
<dbReference type="Proteomes" id="UP000290283">
    <property type="component" value="Unassembled WGS sequence"/>
</dbReference>
<name>A0A4Q1K3M8_9FLAO</name>
<reference evidence="3" key="1">
    <citation type="submission" date="2019-01" db="EMBL/GenBank/DDBJ databases">
        <title>Cytophagaceae bacterium strain CAR-16.</title>
        <authorList>
            <person name="Chen W.-M."/>
        </authorList>
    </citation>
    <scope>NUCLEOTIDE SEQUENCE [LARGE SCALE GENOMIC DNA]</scope>
    <source>
        <strain evidence="3">LLJ-11</strain>
    </source>
</reference>
<organism evidence="2 3">
    <name type="scientific">Flavobacterium amnicola</name>
    <dbReference type="NCBI Taxonomy" id="2506422"/>
    <lineage>
        <taxon>Bacteria</taxon>
        <taxon>Pseudomonadati</taxon>
        <taxon>Bacteroidota</taxon>
        <taxon>Flavobacteriia</taxon>
        <taxon>Flavobacteriales</taxon>
        <taxon>Flavobacteriaceae</taxon>
        <taxon>Flavobacterium</taxon>
    </lineage>
</organism>
<evidence type="ECO:0000313" key="2">
    <source>
        <dbReference type="EMBL" id="RXR19182.1"/>
    </source>
</evidence>
<feature type="coiled-coil region" evidence="1">
    <location>
        <begin position="36"/>
        <end position="63"/>
    </location>
</feature>
<comment type="caution">
    <text evidence="2">The sequence shown here is derived from an EMBL/GenBank/DDBJ whole genome shotgun (WGS) entry which is preliminary data.</text>
</comment>
<dbReference type="RefSeq" id="WP_129435640.1">
    <property type="nucleotide sequence ID" value="NZ_SBKO01000002.1"/>
</dbReference>
<dbReference type="AlphaFoldDB" id="A0A4Q1K3M8"/>
<keyword evidence="1" id="KW-0175">Coiled coil</keyword>